<evidence type="ECO:0000313" key="3">
    <source>
        <dbReference type="Proteomes" id="UP000887574"/>
    </source>
</evidence>
<feature type="compositionally biased region" description="Polar residues" evidence="1">
    <location>
        <begin position="150"/>
        <end position="163"/>
    </location>
</feature>
<feature type="compositionally biased region" description="Low complexity" evidence="1">
    <location>
        <begin position="225"/>
        <end position="259"/>
    </location>
</feature>
<evidence type="ECO:0000313" key="4">
    <source>
        <dbReference type="WBParaSite" id="jg24013"/>
    </source>
</evidence>
<keyword evidence="2" id="KW-0732">Signal</keyword>
<proteinExistence type="predicted"/>
<reference evidence="4" key="1">
    <citation type="submission" date="2022-11" db="UniProtKB">
        <authorList>
            <consortium name="WormBaseParasite"/>
        </authorList>
    </citation>
    <scope>IDENTIFICATION</scope>
</reference>
<feature type="compositionally biased region" description="Acidic residues" evidence="1">
    <location>
        <begin position="27"/>
        <end position="37"/>
    </location>
</feature>
<feature type="chain" id="PRO_5037183021" evidence="2">
    <location>
        <begin position="20"/>
        <end position="591"/>
    </location>
</feature>
<feature type="region of interest" description="Disordered" evidence="1">
    <location>
        <begin position="26"/>
        <end position="259"/>
    </location>
</feature>
<dbReference type="WBParaSite" id="jg24013">
    <property type="protein sequence ID" value="jg24013"/>
    <property type="gene ID" value="jg24013"/>
</dbReference>
<feature type="region of interest" description="Disordered" evidence="1">
    <location>
        <begin position="555"/>
        <end position="591"/>
    </location>
</feature>
<name>A0A915DV59_9BILA</name>
<feature type="compositionally biased region" description="Basic and acidic residues" evidence="1">
    <location>
        <begin position="81"/>
        <end position="146"/>
    </location>
</feature>
<evidence type="ECO:0000256" key="1">
    <source>
        <dbReference type="SAM" id="MobiDB-lite"/>
    </source>
</evidence>
<feature type="compositionally biased region" description="Basic and acidic residues" evidence="1">
    <location>
        <begin position="164"/>
        <end position="208"/>
    </location>
</feature>
<accession>A0A915DV59</accession>
<organism evidence="3 4">
    <name type="scientific">Ditylenchus dipsaci</name>
    <dbReference type="NCBI Taxonomy" id="166011"/>
    <lineage>
        <taxon>Eukaryota</taxon>
        <taxon>Metazoa</taxon>
        <taxon>Ecdysozoa</taxon>
        <taxon>Nematoda</taxon>
        <taxon>Chromadorea</taxon>
        <taxon>Rhabditida</taxon>
        <taxon>Tylenchina</taxon>
        <taxon>Tylenchomorpha</taxon>
        <taxon>Sphaerularioidea</taxon>
        <taxon>Anguinidae</taxon>
        <taxon>Anguininae</taxon>
        <taxon>Ditylenchus</taxon>
    </lineage>
</organism>
<dbReference type="AlphaFoldDB" id="A0A915DV59"/>
<feature type="compositionally biased region" description="Polar residues" evidence="1">
    <location>
        <begin position="582"/>
        <end position="591"/>
    </location>
</feature>
<evidence type="ECO:0000256" key="2">
    <source>
        <dbReference type="SAM" id="SignalP"/>
    </source>
</evidence>
<sequence length="591" mass="66650">MRFHNHIFWLAVIFFLSLALKPNAESVEADEGEEESALDLSSQKSTNQKESEEAGRQQPGQKNSPNKPPTDPRNGSDESDEVKPKPKSNEKTEPNDGSSEKPNQKPEGKISEEVGKLKAELKKLKKDREDLEKEKDTAEALKKELEQDSAAENKTAPGSVSSDRNIESALKHLSKKNESKHSGGEEELSSERSADKHVVKTEVKKFETGDGGEGTVKKTVKKTVVKSSGSGSEEASASSSSSSFSSSSGGASSTGTKTIIKKTTVEEQVEDVNAKEDMRYRTRLEMDSNIPFFDSKHGRIIMHSQRDSLAACKDYLPRDACKAMKPLCEDLQKHMSYVKGTVNDPEHDHNAKLLKNLEEINQLLPSVKKTAPLIRLILDEDSEDEFERIIDAHLRFKQECSAHKQMCYKTHIPAHKRKKACALYDDICCCDNYKFHRYYQSIVSSEKHVESKEAKGMRRATRRLIEASCAATCGTCPTRFRIKEYAQNVRHAFDCNHLKIPKGHDVHIHFEQDADEESSRHYVHMEREESSEEDTRSLPAAPAMLEREMVQDYPARDNPLAADPKKCVKKRSGQRGERQFVYSDTYSQHYN</sequence>
<dbReference type="Proteomes" id="UP000887574">
    <property type="component" value="Unplaced"/>
</dbReference>
<keyword evidence="3" id="KW-1185">Reference proteome</keyword>
<protein>
    <submittedName>
        <fullName evidence="4">Uncharacterized protein</fullName>
    </submittedName>
</protein>
<feature type="signal peptide" evidence="2">
    <location>
        <begin position="1"/>
        <end position="19"/>
    </location>
</feature>